<dbReference type="InterPro" id="IPR001279">
    <property type="entry name" value="Metallo-B-lactamas"/>
</dbReference>
<feature type="domain" description="Metallo-beta-lactamase" evidence="1">
    <location>
        <begin position="118"/>
        <end position="313"/>
    </location>
</feature>
<dbReference type="PANTHER" id="PTHR15032:SF4">
    <property type="entry name" value="N-ACYL-PHOSPHATIDYLETHANOLAMINE-HYDROLYZING PHOSPHOLIPASE D"/>
    <property type="match status" value="1"/>
</dbReference>
<gene>
    <name evidence="2" type="ORF">FUA24_18855</name>
</gene>
<sequence>MLIGILVMVLLITIIGVIFVNTSPQFGGNQSEESLIKIKNSPNYNGDGAFKNQELTLASTGFKWSSIPKFFTNGNNKVPSGVLPQNKLTTEYFENEPKEPRITWFGHSALFLEMDQLNIFIDPMLGNVPAPHPLLGGSRFNKELPISIENLPEIDLVLISHDHYDHLDYGSIQQLKDKVKLFYVPLGIKAHLTEWGISSEKIKEFDWWESAKIKGVEFVSTPARHFSGRGFKRNNTLWCSWVIKSENNSIYFSGDSGYGKHFKDIGEKYGPFDFAMMECGQYDEQWAHIHMMPEETVQASIDVQAEVIMPIHWGAFKLALHEWTDPIERSIKKAKELNVKMATPIIGEAVVVNKDYPSLDWWK</sequence>
<dbReference type="EMBL" id="VSDQ01000718">
    <property type="protein sequence ID" value="TYA72030.1"/>
    <property type="molecule type" value="Genomic_DNA"/>
</dbReference>
<organism evidence="2 3">
    <name type="scientific">Seonamhaeicola marinus</name>
    <dbReference type="NCBI Taxonomy" id="1912246"/>
    <lineage>
        <taxon>Bacteria</taxon>
        <taxon>Pseudomonadati</taxon>
        <taxon>Bacteroidota</taxon>
        <taxon>Flavobacteriia</taxon>
        <taxon>Flavobacteriales</taxon>
        <taxon>Flavobacteriaceae</taxon>
    </lineage>
</organism>
<reference evidence="2 3" key="1">
    <citation type="submission" date="2019-08" db="EMBL/GenBank/DDBJ databases">
        <title>Seonamhaeicola sediminis sp. nov., isolated from marine sediment.</title>
        <authorList>
            <person name="Cao W.R."/>
        </authorList>
    </citation>
    <scope>NUCLEOTIDE SEQUENCE [LARGE SCALE GENOMIC DNA]</scope>
    <source>
        <strain evidence="2 3">B011</strain>
    </source>
</reference>
<dbReference type="SUPFAM" id="SSF56281">
    <property type="entry name" value="Metallo-hydrolase/oxidoreductase"/>
    <property type="match status" value="1"/>
</dbReference>
<protein>
    <recommendedName>
        <fullName evidence="1">Metallo-beta-lactamase domain-containing protein</fullName>
    </recommendedName>
</protein>
<accession>A0A5D0HM10</accession>
<dbReference type="Gene3D" id="3.60.15.10">
    <property type="entry name" value="Ribonuclease Z/Hydroxyacylglutathione hydrolase-like"/>
    <property type="match status" value="1"/>
</dbReference>
<dbReference type="GO" id="GO:0005737">
    <property type="term" value="C:cytoplasm"/>
    <property type="evidence" value="ECO:0007669"/>
    <property type="project" value="TreeGrafter"/>
</dbReference>
<name>A0A5D0HM10_9FLAO</name>
<dbReference type="GO" id="GO:0070290">
    <property type="term" value="F:N-acylphosphatidylethanolamine-specific phospholipase D activity"/>
    <property type="evidence" value="ECO:0007669"/>
    <property type="project" value="InterPro"/>
</dbReference>
<comment type="caution">
    <text evidence="2">The sequence shown here is derived from an EMBL/GenBank/DDBJ whole genome shotgun (WGS) entry which is preliminary data.</text>
</comment>
<dbReference type="AlphaFoldDB" id="A0A5D0HM10"/>
<dbReference type="InterPro" id="IPR036866">
    <property type="entry name" value="RibonucZ/Hydroxyglut_hydro"/>
</dbReference>
<dbReference type="GO" id="GO:0008270">
    <property type="term" value="F:zinc ion binding"/>
    <property type="evidence" value="ECO:0007669"/>
    <property type="project" value="InterPro"/>
</dbReference>
<dbReference type="PANTHER" id="PTHR15032">
    <property type="entry name" value="N-ACYL-PHOSPHATIDYLETHANOLAMINE-HYDROLYZING PHOSPHOLIPASE D"/>
    <property type="match status" value="1"/>
</dbReference>
<dbReference type="Proteomes" id="UP000323930">
    <property type="component" value="Unassembled WGS sequence"/>
</dbReference>
<keyword evidence="3" id="KW-1185">Reference proteome</keyword>
<proteinExistence type="predicted"/>
<dbReference type="InterPro" id="IPR024884">
    <property type="entry name" value="NAPE-PLD"/>
</dbReference>
<evidence type="ECO:0000313" key="3">
    <source>
        <dbReference type="Proteomes" id="UP000323930"/>
    </source>
</evidence>
<dbReference type="PIRSF" id="PIRSF038896">
    <property type="entry name" value="NAPE-PLD"/>
    <property type="match status" value="1"/>
</dbReference>
<evidence type="ECO:0000313" key="2">
    <source>
        <dbReference type="EMBL" id="TYA72030.1"/>
    </source>
</evidence>
<dbReference type="Pfam" id="PF12706">
    <property type="entry name" value="Lactamase_B_2"/>
    <property type="match status" value="1"/>
</dbReference>
<evidence type="ECO:0000259" key="1">
    <source>
        <dbReference type="Pfam" id="PF12706"/>
    </source>
</evidence>
<dbReference type="OrthoDB" id="9805728at2"/>